<accession>A0A4S3J094</accession>
<dbReference type="VEuPathDB" id="FungiDB:EYZ11_012431"/>
<name>A0A4S3J094_9EURO</name>
<reference evidence="1 2" key="1">
    <citation type="submission" date="2019-03" db="EMBL/GenBank/DDBJ databases">
        <title>The genome sequence of a newly discovered highly antifungal drug resistant Aspergillus species, Aspergillus tanneri NIH 1004.</title>
        <authorList>
            <person name="Mounaud S."/>
            <person name="Singh I."/>
            <person name="Joardar V."/>
            <person name="Pakala S."/>
            <person name="Pakala S."/>
            <person name="Venepally P."/>
            <person name="Hoover J."/>
            <person name="Nierman W."/>
            <person name="Chung J."/>
            <person name="Losada L."/>
        </authorList>
    </citation>
    <scope>NUCLEOTIDE SEQUENCE [LARGE SCALE GENOMIC DNA]</scope>
    <source>
        <strain evidence="1 2">NIH1004</strain>
    </source>
</reference>
<dbReference type="EMBL" id="SOSA01000932">
    <property type="protein sequence ID" value="THC88123.1"/>
    <property type="molecule type" value="Genomic_DNA"/>
</dbReference>
<organism evidence="1 2">
    <name type="scientific">Aspergillus tanneri</name>
    <dbReference type="NCBI Taxonomy" id="1220188"/>
    <lineage>
        <taxon>Eukaryota</taxon>
        <taxon>Fungi</taxon>
        <taxon>Dikarya</taxon>
        <taxon>Ascomycota</taxon>
        <taxon>Pezizomycotina</taxon>
        <taxon>Eurotiomycetes</taxon>
        <taxon>Eurotiomycetidae</taxon>
        <taxon>Eurotiales</taxon>
        <taxon>Aspergillaceae</taxon>
        <taxon>Aspergillus</taxon>
        <taxon>Aspergillus subgen. Circumdati</taxon>
    </lineage>
</organism>
<gene>
    <name evidence="1" type="ORF">EYZ11_012431</name>
</gene>
<evidence type="ECO:0000313" key="1">
    <source>
        <dbReference type="EMBL" id="THC88123.1"/>
    </source>
</evidence>
<sequence>MSLLDSTRQIIASCSVNIKHVVLMKLERTQTNITDSVEEQTANLTRTAEILTGSFFGFESSTGSKSQKSYDGITAKEAIVHRYSYSWKSIPRLPHFSKALSHVYDTNDTTGLTTWNSV</sequence>
<dbReference type="AlphaFoldDB" id="A0A4S3J094"/>
<keyword evidence="2" id="KW-1185">Reference proteome</keyword>
<dbReference type="Proteomes" id="UP000308092">
    <property type="component" value="Unassembled WGS sequence"/>
</dbReference>
<proteinExistence type="predicted"/>
<comment type="caution">
    <text evidence="1">The sequence shown here is derived from an EMBL/GenBank/DDBJ whole genome shotgun (WGS) entry which is preliminary data.</text>
</comment>
<evidence type="ECO:0000313" key="2">
    <source>
        <dbReference type="Proteomes" id="UP000308092"/>
    </source>
</evidence>
<protein>
    <submittedName>
        <fullName evidence="1">Uncharacterized protein</fullName>
    </submittedName>
</protein>